<dbReference type="CDD" id="cd11069">
    <property type="entry name" value="CYP_FUM15-like"/>
    <property type="match status" value="1"/>
</dbReference>
<evidence type="ECO:0000313" key="8">
    <source>
        <dbReference type="EMBL" id="KAF7508547.1"/>
    </source>
</evidence>
<evidence type="ECO:0000256" key="5">
    <source>
        <dbReference type="ARBA" id="ARBA00023004"/>
    </source>
</evidence>
<evidence type="ECO:0000256" key="3">
    <source>
        <dbReference type="ARBA" id="ARBA00022723"/>
    </source>
</evidence>
<reference evidence="8" key="1">
    <citation type="submission" date="2020-02" db="EMBL/GenBank/DDBJ databases">
        <authorList>
            <person name="Palmer J.M."/>
        </authorList>
    </citation>
    <scope>NUCLEOTIDE SEQUENCE</scope>
    <source>
        <strain evidence="8">EPUS1.4</strain>
        <tissue evidence="8">Thallus</tissue>
    </source>
</reference>
<dbReference type="InterPro" id="IPR017972">
    <property type="entry name" value="Cyt_P450_CS"/>
</dbReference>
<protein>
    <recommendedName>
        <fullName evidence="10">Cytochrome P450</fullName>
    </recommendedName>
</protein>
<evidence type="ECO:0000256" key="2">
    <source>
        <dbReference type="ARBA" id="ARBA00010617"/>
    </source>
</evidence>
<keyword evidence="5 6" id="KW-0408">Iron</keyword>
<dbReference type="Pfam" id="PF00067">
    <property type="entry name" value="p450"/>
    <property type="match status" value="1"/>
</dbReference>
<gene>
    <name evidence="8" type="ORF">GJ744_009096</name>
</gene>
<dbReference type="PROSITE" id="PS00086">
    <property type="entry name" value="CYTOCHROME_P450"/>
    <property type="match status" value="1"/>
</dbReference>
<keyword evidence="6 7" id="KW-0349">Heme</keyword>
<evidence type="ECO:0000256" key="7">
    <source>
        <dbReference type="RuleBase" id="RU000461"/>
    </source>
</evidence>
<dbReference type="AlphaFoldDB" id="A0A8H7AII7"/>
<sequence>MTSFPLQLLSVAALSLVLLYRLLLKPLFNPLRHLPSPDQGPLYRRFLVEPQSHECEKWMQSIPNNGLIRYYGIMGSERVLVTGPQGIKDILQLETYQFEKPRAVRAVLQGILGDGLVTAEGQNHKNQRRLLQPAFKFKQIKDNYPIFWKKSLEFIDQLNNIPGTVDIVSLLSRPTLDIIGAAGFGMDFKSIAHPDNELTKNYTTGFNSSKSAQRRRLLAFLLPAWLLNILPLKRNRELNIALSTIRKTIADLLDDRKVGLQSGEMPSDILGAIMSSGVLDSEALTHQCMTFLGAGQETTASALSWALFEVSRSPPIQARIRQEVRSNIPSPDCELAAAVAAVDNLKYTSAVVSEALRLHAPVHMMQRIAKQKVTVSGFPCPKGTDFRISIWALNHSPGQWSLDPLKFDPDRWLLDTAGGAADLYSFNTFSHGPRACIGERFARAEMLMMIAALVGRYNVEFVGTGETVNPNPHEASIEMGVTTKFEGGLHLRLRRVDGW</sequence>
<dbReference type="OrthoDB" id="1470350at2759"/>
<comment type="caution">
    <text evidence="8">The sequence shown here is derived from an EMBL/GenBank/DDBJ whole genome shotgun (WGS) entry which is preliminary data.</text>
</comment>
<dbReference type="PRINTS" id="PR00463">
    <property type="entry name" value="EP450I"/>
</dbReference>
<dbReference type="InterPro" id="IPR036396">
    <property type="entry name" value="Cyt_P450_sf"/>
</dbReference>
<evidence type="ECO:0000256" key="1">
    <source>
        <dbReference type="ARBA" id="ARBA00001971"/>
    </source>
</evidence>
<dbReference type="PANTHER" id="PTHR24305">
    <property type="entry name" value="CYTOCHROME P450"/>
    <property type="match status" value="1"/>
</dbReference>
<evidence type="ECO:0000256" key="6">
    <source>
        <dbReference type="PIRSR" id="PIRSR602401-1"/>
    </source>
</evidence>
<dbReference type="Gene3D" id="1.10.630.10">
    <property type="entry name" value="Cytochrome P450"/>
    <property type="match status" value="1"/>
</dbReference>
<comment type="similarity">
    <text evidence="2 7">Belongs to the cytochrome P450 family.</text>
</comment>
<dbReference type="Proteomes" id="UP000606974">
    <property type="component" value="Unassembled WGS sequence"/>
</dbReference>
<comment type="cofactor">
    <cofactor evidence="1 6">
        <name>heme</name>
        <dbReference type="ChEBI" id="CHEBI:30413"/>
    </cofactor>
</comment>
<evidence type="ECO:0000256" key="4">
    <source>
        <dbReference type="ARBA" id="ARBA00023002"/>
    </source>
</evidence>
<keyword evidence="4 7" id="KW-0560">Oxidoreductase</keyword>
<dbReference type="InterPro" id="IPR002401">
    <property type="entry name" value="Cyt_P450_E_grp-I"/>
</dbReference>
<evidence type="ECO:0000313" key="9">
    <source>
        <dbReference type="Proteomes" id="UP000606974"/>
    </source>
</evidence>
<dbReference type="EMBL" id="JAACFV010000052">
    <property type="protein sequence ID" value="KAF7508547.1"/>
    <property type="molecule type" value="Genomic_DNA"/>
</dbReference>
<dbReference type="GO" id="GO:0004497">
    <property type="term" value="F:monooxygenase activity"/>
    <property type="evidence" value="ECO:0007669"/>
    <property type="project" value="UniProtKB-KW"/>
</dbReference>
<dbReference type="GO" id="GO:0016705">
    <property type="term" value="F:oxidoreductase activity, acting on paired donors, with incorporation or reduction of molecular oxygen"/>
    <property type="evidence" value="ECO:0007669"/>
    <property type="project" value="InterPro"/>
</dbReference>
<proteinExistence type="inferred from homology"/>
<dbReference type="InterPro" id="IPR050121">
    <property type="entry name" value="Cytochrome_P450_monoxygenase"/>
</dbReference>
<name>A0A8H7AII7_9EURO</name>
<dbReference type="GO" id="GO:0005506">
    <property type="term" value="F:iron ion binding"/>
    <property type="evidence" value="ECO:0007669"/>
    <property type="project" value="InterPro"/>
</dbReference>
<dbReference type="PANTHER" id="PTHR24305:SF166">
    <property type="entry name" value="CYTOCHROME P450 12A4, MITOCHONDRIAL-RELATED"/>
    <property type="match status" value="1"/>
</dbReference>
<keyword evidence="7" id="KW-0503">Monooxygenase</keyword>
<dbReference type="PRINTS" id="PR00385">
    <property type="entry name" value="P450"/>
</dbReference>
<feature type="binding site" description="axial binding residue" evidence="6">
    <location>
        <position position="436"/>
    </location>
    <ligand>
        <name>heme</name>
        <dbReference type="ChEBI" id="CHEBI:30413"/>
    </ligand>
    <ligandPart>
        <name>Fe</name>
        <dbReference type="ChEBI" id="CHEBI:18248"/>
    </ligandPart>
</feature>
<accession>A0A8H7AII7</accession>
<dbReference type="GO" id="GO:0020037">
    <property type="term" value="F:heme binding"/>
    <property type="evidence" value="ECO:0007669"/>
    <property type="project" value="InterPro"/>
</dbReference>
<dbReference type="InterPro" id="IPR001128">
    <property type="entry name" value="Cyt_P450"/>
</dbReference>
<dbReference type="SUPFAM" id="SSF48264">
    <property type="entry name" value="Cytochrome P450"/>
    <property type="match status" value="1"/>
</dbReference>
<keyword evidence="3 6" id="KW-0479">Metal-binding</keyword>
<evidence type="ECO:0008006" key="10">
    <source>
        <dbReference type="Google" id="ProtNLM"/>
    </source>
</evidence>
<keyword evidence="9" id="KW-1185">Reference proteome</keyword>
<organism evidence="8 9">
    <name type="scientific">Endocarpon pusillum</name>
    <dbReference type="NCBI Taxonomy" id="364733"/>
    <lineage>
        <taxon>Eukaryota</taxon>
        <taxon>Fungi</taxon>
        <taxon>Dikarya</taxon>
        <taxon>Ascomycota</taxon>
        <taxon>Pezizomycotina</taxon>
        <taxon>Eurotiomycetes</taxon>
        <taxon>Chaetothyriomycetidae</taxon>
        <taxon>Verrucariales</taxon>
        <taxon>Verrucariaceae</taxon>
        <taxon>Endocarpon</taxon>
    </lineage>
</organism>